<dbReference type="GO" id="GO:0046872">
    <property type="term" value="F:metal ion binding"/>
    <property type="evidence" value="ECO:0007669"/>
    <property type="project" value="UniProtKB-KW"/>
</dbReference>
<dbReference type="PROSITE" id="PS51379">
    <property type="entry name" value="4FE4S_FER_2"/>
    <property type="match status" value="2"/>
</dbReference>
<dbReference type="Proteomes" id="UP000005632">
    <property type="component" value="Chromosome"/>
</dbReference>
<dbReference type="PROSITE" id="PS00198">
    <property type="entry name" value="4FE4S_FER_1"/>
    <property type="match status" value="2"/>
</dbReference>
<feature type="transmembrane region" description="Helical" evidence="7">
    <location>
        <begin position="65"/>
        <end position="89"/>
    </location>
</feature>
<keyword evidence="3" id="KW-0479">Metal-binding</keyword>
<dbReference type="Pfam" id="PF12801">
    <property type="entry name" value="Fer4_5"/>
    <property type="match status" value="2"/>
</dbReference>
<feature type="transmembrane region" description="Helical" evidence="7">
    <location>
        <begin position="21"/>
        <end position="45"/>
    </location>
</feature>
<keyword evidence="7" id="KW-1133">Transmembrane helix</keyword>
<dbReference type="EMBL" id="CP003155">
    <property type="protein sequence ID" value="AEV28052.1"/>
    <property type="molecule type" value="Genomic_DNA"/>
</dbReference>
<dbReference type="HOGENOM" id="CLU_033147_4_0_12"/>
<keyword evidence="7" id="KW-0812">Transmembrane</keyword>
<keyword evidence="2" id="KW-1003">Cell membrane</keyword>
<dbReference type="InterPro" id="IPR052378">
    <property type="entry name" value="NosR_regulator"/>
</dbReference>
<dbReference type="STRING" id="158190.SpiGrapes_0188"/>
<dbReference type="eggNOG" id="COG0348">
    <property type="taxonomic scope" value="Bacteria"/>
</dbReference>
<keyword evidence="10" id="KW-1185">Reference proteome</keyword>
<name>G8QU82_SPHPG</name>
<evidence type="ECO:0000256" key="1">
    <source>
        <dbReference type="ARBA" id="ARBA00004236"/>
    </source>
</evidence>
<feature type="transmembrane region" description="Helical" evidence="7">
    <location>
        <begin position="259"/>
        <end position="281"/>
    </location>
</feature>
<accession>G8QU82</accession>
<dbReference type="SUPFAM" id="SSF54862">
    <property type="entry name" value="4Fe-4S ferredoxins"/>
    <property type="match status" value="1"/>
</dbReference>
<dbReference type="PANTHER" id="PTHR30224:SF4">
    <property type="entry name" value="ELECTRON TRANSPORT PROTEIN YCCM-RELATED"/>
    <property type="match status" value="1"/>
</dbReference>
<feature type="domain" description="4Fe-4S ferredoxin-type" evidence="8">
    <location>
        <begin position="229"/>
        <end position="258"/>
    </location>
</feature>
<dbReference type="Pfam" id="PF13237">
    <property type="entry name" value="Fer4_10"/>
    <property type="match status" value="1"/>
</dbReference>
<dbReference type="InterPro" id="IPR017900">
    <property type="entry name" value="4Fe4S_Fe_S_CS"/>
</dbReference>
<evidence type="ECO:0000256" key="3">
    <source>
        <dbReference type="ARBA" id="ARBA00022723"/>
    </source>
</evidence>
<comment type="subcellular location">
    <subcellularLocation>
        <location evidence="1">Cell membrane</location>
    </subcellularLocation>
</comment>
<evidence type="ECO:0000256" key="5">
    <source>
        <dbReference type="ARBA" id="ARBA00023014"/>
    </source>
</evidence>
<protein>
    <recommendedName>
        <fullName evidence="8">4Fe-4S ferredoxin-type domain-containing protein</fullName>
    </recommendedName>
</protein>
<keyword evidence="5" id="KW-0411">Iron-sulfur</keyword>
<evidence type="ECO:0000256" key="6">
    <source>
        <dbReference type="ARBA" id="ARBA00023136"/>
    </source>
</evidence>
<sequence>MSHSPSWLARLKKPKAVRTTVQVVVFFSALLLPVGIFHMICPFGGIETLTRLIPQGLYVPKTGLVNLILLGTVLLFAVIAGPVFCGWLCPLGSIQDWMRSLARKLKIKPITVPTRVDFVLSFSRYLLLFLIIRATYLSFNLVFLKIDPYYALLHFYTGEVAPVALLVLALVLLSSLFIERPWCRYLCPLGALLGPLGKISFLKVKKPSATCISCGACSRACPVGLDPAKDLVVKSARCIRCGLCETACPPKLKTSRHSFTIFFVAALLLVAVFFTTAQFTVQSGENLQVNSPNVAVKPQTTLEELAGNRQMDLAEIYALLELPQNYDEKTELVDIEDDYADKTWSWIETKLEL</sequence>
<gene>
    <name evidence="9" type="ordered locus">SpiGrapes_0188</name>
</gene>
<evidence type="ECO:0000256" key="7">
    <source>
        <dbReference type="SAM" id="Phobius"/>
    </source>
</evidence>
<reference evidence="9 10" key="1">
    <citation type="submission" date="2011-11" db="EMBL/GenBank/DDBJ databases">
        <title>Complete sequence of Spirochaeta sp. grapes.</title>
        <authorList>
            <consortium name="US DOE Joint Genome Institute"/>
            <person name="Lucas S."/>
            <person name="Han J."/>
            <person name="Lapidus A."/>
            <person name="Cheng J.-F."/>
            <person name="Goodwin L."/>
            <person name="Pitluck S."/>
            <person name="Peters L."/>
            <person name="Ovchinnikova G."/>
            <person name="Munk A.C."/>
            <person name="Detter J.C."/>
            <person name="Han C."/>
            <person name="Tapia R."/>
            <person name="Land M."/>
            <person name="Hauser L."/>
            <person name="Kyrpides N."/>
            <person name="Ivanova N."/>
            <person name="Pagani I."/>
            <person name="Ritalahtilisa K."/>
            <person name="Loeffler F."/>
            <person name="Woyke T."/>
        </authorList>
    </citation>
    <scope>NUCLEOTIDE SEQUENCE [LARGE SCALE GENOMIC DNA]</scope>
    <source>
        <strain evidence="10">ATCC BAA-1885 / DSM 22778 / Grapes</strain>
    </source>
</reference>
<feature type="domain" description="4Fe-4S ferredoxin-type" evidence="8">
    <location>
        <begin position="200"/>
        <end position="224"/>
    </location>
</feature>
<dbReference type="KEGG" id="sgp:SpiGrapes_0188"/>
<dbReference type="RefSeq" id="WP_014268901.1">
    <property type="nucleotide sequence ID" value="NC_016633.1"/>
</dbReference>
<keyword evidence="4" id="KW-0408">Iron</keyword>
<evidence type="ECO:0000313" key="9">
    <source>
        <dbReference type="EMBL" id="AEV28052.1"/>
    </source>
</evidence>
<dbReference type="GO" id="GO:0005886">
    <property type="term" value="C:plasma membrane"/>
    <property type="evidence" value="ECO:0007669"/>
    <property type="project" value="UniProtKB-SubCell"/>
</dbReference>
<dbReference type="PANTHER" id="PTHR30224">
    <property type="entry name" value="ELECTRON TRANSPORT PROTEIN"/>
    <property type="match status" value="1"/>
</dbReference>
<organism evidence="9 10">
    <name type="scientific">Sphaerochaeta pleomorpha (strain ATCC BAA-1885 / DSM 22778 / Grapes)</name>
    <dbReference type="NCBI Taxonomy" id="158190"/>
    <lineage>
        <taxon>Bacteria</taxon>
        <taxon>Pseudomonadati</taxon>
        <taxon>Spirochaetota</taxon>
        <taxon>Spirochaetia</taxon>
        <taxon>Spirochaetales</taxon>
        <taxon>Sphaerochaetaceae</taxon>
        <taxon>Sphaerochaeta</taxon>
    </lineage>
</organism>
<dbReference type="InterPro" id="IPR017896">
    <property type="entry name" value="4Fe4S_Fe-S-bd"/>
</dbReference>
<evidence type="ECO:0000256" key="4">
    <source>
        <dbReference type="ARBA" id="ARBA00023004"/>
    </source>
</evidence>
<feature type="transmembrane region" description="Helical" evidence="7">
    <location>
        <begin position="155"/>
        <end position="178"/>
    </location>
</feature>
<feature type="transmembrane region" description="Helical" evidence="7">
    <location>
        <begin position="125"/>
        <end position="143"/>
    </location>
</feature>
<keyword evidence="6 7" id="KW-0472">Membrane</keyword>
<dbReference type="GO" id="GO:0051536">
    <property type="term" value="F:iron-sulfur cluster binding"/>
    <property type="evidence" value="ECO:0007669"/>
    <property type="project" value="UniProtKB-KW"/>
</dbReference>
<dbReference type="AlphaFoldDB" id="G8QU82"/>
<dbReference type="Gene3D" id="3.30.70.20">
    <property type="match status" value="1"/>
</dbReference>
<evidence type="ECO:0000313" key="10">
    <source>
        <dbReference type="Proteomes" id="UP000005632"/>
    </source>
</evidence>
<evidence type="ECO:0000256" key="2">
    <source>
        <dbReference type="ARBA" id="ARBA00022475"/>
    </source>
</evidence>
<evidence type="ECO:0000259" key="8">
    <source>
        <dbReference type="PROSITE" id="PS51379"/>
    </source>
</evidence>
<proteinExistence type="predicted"/>